<evidence type="ECO:0000313" key="2">
    <source>
        <dbReference type="EMBL" id="KAL3110994.1"/>
    </source>
</evidence>
<protein>
    <submittedName>
        <fullName evidence="2">Uncharacterized protein</fullName>
    </submittedName>
</protein>
<feature type="compositionally biased region" description="Basic and acidic residues" evidence="1">
    <location>
        <begin position="131"/>
        <end position="165"/>
    </location>
</feature>
<reference evidence="2 3" key="1">
    <citation type="submission" date="2024-10" db="EMBL/GenBank/DDBJ databases">
        <authorList>
            <person name="Kim D."/>
        </authorList>
    </citation>
    <scope>NUCLEOTIDE SEQUENCE [LARGE SCALE GENOMIC DNA]</scope>
    <source>
        <strain evidence="2">BH-2024</strain>
    </source>
</reference>
<dbReference type="EMBL" id="JBICBT010000526">
    <property type="protein sequence ID" value="KAL3110994.1"/>
    <property type="molecule type" value="Genomic_DNA"/>
</dbReference>
<feature type="region of interest" description="Disordered" evidence="1">
    <location>
        <begin position="131"/>
        <end position="220"/>
    </location>
</feature>
<proteinExistence type="predicted"/>
<evidence type="ECO:0000313" key="3">
    <source>
        <dbReference type="Proteomes" id="UP001620626"/>
    </source>
</evidence>
<keyword evidence="3" id="KW-1185">Reference proteome</keyword>
<sequence length="220" mass="25082">MTVKTKRYLLITVNKMRTTTTATMILKNTQSVPIYAQTVAMGSDNALSCIMRRQKKKILGNVDCIDPLAFTIPDKLRIKNGEDIVVLYDSRTVRIGEKDVVLVFGSERTLDILRKNSATWQVEGYAEKLNLGDETTRDETTRDETTQDETTRDEMTRDETTRDETTNFSLGDETTRDETTRDETTQDETTRDEMTGSAPTDLSIPDKCRLRLFPPPELLR</sequence>
<gene>
    <name evidence="2" type="ORF">niasHT_017167</name>
</gene>
<organism evidence="2 3">
    <name type="scientific">Heterodera trifolii</name>
    <dbReference type="NCBI Taxonomy" id="157864"/>
    <lineage>
        <taxon>Eukaryota</taxon>
        <taxon>Metazoa</taxon>
        <taxon>Ecdysozoa</taxon>
        <taxon>Nematoda</taxon>
        <taxon>Chromadorea</taxon>
        <taxon>Rhabditida</taxon>
        <taxon>Tylenchina</taxon>
        <taxon>Tylenchomorpha</taxon>
        <taxon>Tylenchoidea</taxon>
        <taxon>Heteroderidae</taxon>
        <taxon>Heteroderinae</taxon>
        <taxon>Heterodera</taxon>
    </lineage>
</organism>
<dbReference type="Proteomes" id="UP001620626">
    <property type="component" value="Unassembled WGS sequence"/>
</dbReference>
<feature type="compositionally biased region" description="Basic and acidic residues" evidence="1">
    <location>
        <begin position="173"/>
        <end position="194"/>
    </location>
</feature>
<evidence type="ECO:0000256" key="1">
    <source>
        <dbReference type="SAM" id="MobiDB-lite"/>
    </source>
</evidence>
<accession>A0ABD2L962</accession>
<comment type="caution">
    <text evidence="2">The sequence shown here is derived from an EMBL/GenBank/DDBJ whole genome shotgun (WGS) entry which is preliminary data.</text>
</comment>
<name>A0ABD2L962_9BILA</name>
<dbReference type="AlphaFoldDB" id="A0ABD2L962"/>